<keyword evidence="2 6" id="KW-0732">Signal</keyword>
<reference evidence="8" key="1">
    <citation type="submission" date="2020-11" db="EMBL/GenBank/DDBJ databases">
        <title>Nocardioides sp. CBS4Y-1, whole genome shotgun sequence.</title>
        <authorList>
            <person name="Tuo L."/>
        </authorList>
    </citation>
    <scope>NUCLEOTIDE SEQUENCE</scope>
    <source>
        <strain evidence="8">CBS4Y-1</strain>
    </source>
</reference>
<dbReference type="EMBL" id="JADIVZ010000001">
    <property type="protein sequence ID" value="MBF4160060.1"/>
    <property type="molecule type" value="Genomic_DNA"/>
</dbReference>
<evidence type="ECO:0000256" key="1">
    <source>
        <dbReference type="ARBA" id="ARBA00008779"/>
    </source>
</evidence>
<dbReference type="AlphaFoldDB" id="A0A930UVX2"/>
<gene>
    <name evidence="8" type="ORF">ISG29_00025</name>
</gene>
<feature type="region of interest" description="Disordered" evidence="5">
    <location>
        <begin position="28"/>
        <end position="61"/>
    </location>
</feature>
<evidence type="ECO:0000313" key="8">
    <source>
        <dbReference type="EMBL" id="MBF4160060.1"/>
    </source>
</evidence>
<evidence type="ECO:0000256" key="2">
    <source>
        <dbReference type="ARBA" id="ARBA00022729"/>
    </source>
</evidence>
<evidence type="ECO:0000313" key="9">
    <source>
        <dbReference type="Proteomes" id="UP000656804"/>
    </source>
</evidence>
<proteinExistence type="inferred from homology"/>
<organism evidence="8 9">
    <name type="scientific">Nocardioides acrostichi</name>
    <dbReference type="NCBI Taxonomy" id="2784339"/>
    <lineage>
        <taxon>Bacteria</taxon>
        <taxon>Bacillati</taxon>
        <taxon>Actinomycetota</taxon>
        <taxon>Actinomycetes</taxon>
        <taxon>Propionibacteriales</taxon>
        <taxon>Nocardioidaceae</taxon>
        <taxon>Nocardioides</taxon>
    </lineage>
</organism>
<comment type="caution">
    <text evidence="8">The sequence shown here is derived from an EMBL/GenBank/DDBJ whole genome shotgun (WGS) entry which is preliminary data.</text>
</comment>
<dbReference type="PROSITE" id="PS00149">
    <property type="entry name" value="SULFATASE_2"/>
    <property type="match status" value="1"/>
</dbReference>
<evidence type="ECO:0000256" key="5">
    <source>
        <dbReference type="SAM" id="MobiDB-lite"/>
    </source>
</evidence>
<dbReference type="RefSeq" id="WP_194501337.1">
    <property type="nucleotide sequence ID" value="NZ_JADIVZ010000001.1"/>
</dbReference>
<feature type="domain" description="Sulfatase N-terminal" evidence="7">
    <location>
        <begin position="66"/>
        <end position="408"/>
    </location>
</feature>
<dbReference type="InterPro" id="IPR024607">
    <property type="entry name" value="Sulfatase_CS"/>
</dbReference>
<keyword evidence="3 8" id="KW-0378">Hydrolase</keyword>
<dbReference type="PANTHER" id="PTHR43108">
    <property type="entry name" value="N-ACETYLGLUCOSAMINE-6-SULFATASE FAMILY MEMBER"/>
    <property type="match status" value="1"/>
</dbReference>
<dbReference type="PANTHER" id="PTHR43108:SF8">
    <property type="entry name" value="SD21168P"/>
    <property type="match status" value="1"/>
</dbReference>
<dbReference type="InterPro" id="IPR000917">
    <property type="entry name" value="Sulfatase_N"/>
</dbReference>
<evidence type="ECO:0000256" key="3">
    <source>
        <dbReference type="ARBA" id="ARBA00022801"/>
    </source>
</evidence>
<evidence type="ECO:0000256" key="4">
    <source>
        <dbReference type="ARBA" id="ARBA00023180"/>
    </source>
</evidence>
<dbReference type="SUPFAM" id="SSF53649">
    <property type="entry name" value="Alkaline phosphatase-like"/>
    <property type="match status" value="1"/>
</dbReference>
<dbReference type="Pfam" id="PF00884">
    <property type="entry name" value="Sulfatase"/>
    <property type="match status" value="1"/>
</dbReference>
<keyword evidence="4" id="KW-0325">Glycoprotein</keyword>
<dbReference type="Proteomes" id="UP000656804">
    <property type="component" value="Unassembled WGS sequence"/>
</dbReference>
<name>A0A930UVX2_9ACTN</name>
<feature type="chain" id="PRO_5038606204" evidence="6">
    <location>
        <begin position="21"/>
        <end position="518"/>
    </location>
</feature>
<dbReference type="InterPro" id="IPR017850">
    <property type="entry name" value="Alkaline_phosphatase_core_sf"/>
</dbReference>
<comment type="similarity">
    <text evidence="1">Belongs to the sulfatase family.</text>
</comment>
<accession>A0A930UVX2</accession>
<evidence type="ECO:0000256" key="6">
    <source>
        <dbReference type="SAM" id="SignalP"/>
    </source>
</evidence>
<feature type="signal peptide" evidence="6">
    <location>
        <begin position="1"/>
        <end position="20"/>
    </location>
</feature>
<keyword evidence="9" id="KW-1185">Reference proteome</keyword>
<dbReference type="Gene3D" id="3.40.720.10">
    <property type="entry name" value="Alkaline Phosphatase, subunit A"/>
    <property type="match status" value="1"/>
</dbReference>
<dbReference type="GO" id="GO:0016787">
    <property type="term" value="F:hydrolase activity"/>
    <property type="evidence" value="ECO:0007669"/>
    <property type="project" value="UniProtKB-KW"/>
</dbReference>
<protein>
    <submittedName>
        <fullName evidence="8">Sulfatase-like hydrolase/transferase</fullName>
    </submittedName>
</protein>
<evidence type="ECO:0000259" key="7">
    <source>
        <dbReference type="Pfam" id="PF00884"/>
    </source>
</evidence>
<sequence length="518" mass="56715">MTLTHTGRRGVAALTVSAMAVLGAVGSAGPSSEAAPVGSAGTDSPAPLVMPGNAVQESYTPPSKRPNILLITTDDMAPGDLAFMPHVRRLIGKAGTTFTNAVAPTPICVPARASLLTGQYAHNHGAVTIGGQGGGFDAFGDKATLPVWLKKAGYDTLFVGKYLNSYGQGRRSKTYVPPGWSDWRGSLDPTTYDFSHARLNINRHVRDIKTYNTTVFADQTAAMLNAPRRRQHPWYLWVNYVAPHFGGPREADDPLRTHPHYTPVVKTTSPAPKYRNAFAGTPLPNTPDMFESHTKDKAKGSPARNRWDKTGRLLLREAHQQRLEALQSVDDAVARHLRILRRTTMLENTIVAFGSDNGYAVGQHNVDGKLWHYGTIAHVPLVMRGPGIPRDARRNVLVGLPDLPVSFAAAARAKPMRRVDGINVLAHLGKNPGRRVLPVEAWPVEGHGHRLYRGVRVGPWSYARLRGGGEELYNLADDPFELSSRLGTRYEDQLTELRKLTRDLTDCAGSECLPQFYK</sequence>